<evidence type="ECO:0000256" key="1">
    <source>
        <dbReference type="SAM" id="MobiDB-lite"/>
    </source>
</evidence>
<dbReference type="EMBL" id="PYDT01000001">
    <property type="protein sequence ID" value="THU74674.1"/>
    <property type="molecule type" value="Genomic_DNA"/>
</dbReference>
<dbReference type="Proteomes" id="UP000317650">
    <property type="component" value="Chromosome 4"/>
</dbReference>
<feature type="region of interest" description="Disordered" evidence="1">
    <location>
        <begin position="129"/>
        <end position="172"/>
    </location>
</feature>
<accession>A0A4S8KH28</accession>
<proteinExistence type="predicted"/>
<reference evidence="2 3" key="1">
    <citation type="journal article" date="2019" name="Nat. Plants">
        <title>Genome sequencing of Musa balbisiana reveals subgenome evolution and function divergence in polyploid bananas.</title>
        <authorList>
            <person name="Yao X."/>
        </authorList>
    </citation>
    <scope>NUCLEOTIDE SEQUENCE [LARGE SCALE GENOMIC DNA]</scope>
    <source>
        <strain evidence="3">cv. DH-PKW</strain>
        <tissue evidence="2">Leaves</tissue>
    </source>
</reference>
<evidence type="ECO:0000313" key="2">
    <source>
        <dbReference type="EMBL" id="THU74674.1"/>
    </source>
</evidence>
<sequence>MPVASQDTERSNLDDGHLSSKGQYHPHLQQNAKSVPYIVRVKLLEALGAVSPLKQEGPPDRSLREPLLQPPRLPCEHQRRVRLQAPEDRLQLLLIRVRWDLERPLRLPTTRRPTRGRCRLPSRGCSRDDWIPGENGDFGGGRMATDGNSGGREGDGGGEIPAGSESRHCSVT</sequence>
<protein>
    <submittedName>
        <fullName evidence="2">Uncharacterized protein</fullName>
    </submittedName>
</protein>
<dbReference type="AlphaFoldDB" id="A0A4S8KH28"/>
<evidence type="ECO:0000313" key="3">
    <source>
        <dbReference type="Proteomes" id="UP000317650"/>
    </source>
</evidence>
<feature type="region of interest" description="Disordered" evidence="1">
    <location>
        <begin position="1"/>
        <end position="29"/>
    </location>
</feature>
<organism evidence="2 3">
    <name type="scientific">Musa balbisiana</name>
    <name type="common">Banana</name>
    <dbReference type="NCBI Taxonomy" id="52838"/>
    <lineage>
        <taxon>Eukaryota</taxon>
        <taxon>Viridiplantae</taxon>
        <taxon>Streptophyta</taxon>
        <taxon>Embryophyta</taxon>
        <taxon>Tracheophyta</taxon>
        <taxon>Spermatophyta</taxon>
        <taxon>Magnoliopsida</taxon>
        <taxon>Liliopsida</taxon>
        <taxon>Zingiberales</taxon>
        <taxon>Musaceae</taxon>
        <taxon>Musa</taxon>
    </lineage>
</organism>
<keyword evidence="3" id="KW-1185">Reference proteome</keyword>
<comment type="caution">
    <text evidence="2">The sequence shown here is derived from an EMBL/GenBank/DDBJ whole genome shotgun (WGS) entry which is preliminary data.</text>
</comment>
<feature type="compositionally biased region" description="Basic and acidic residues" evidence="1">
    <location>
        <begin position="7"/>
        <end position="18"/>
    </location>
</feature>
<gene>
    <name evidence="2" type="ORF">C4D60_Mb04t35880</name>
</gene>
<name>A0A4S8KH28_MUSBA</name>